<sequence length="191" mass="21565">MSPFFRSFSSTESIAKKSKSQKIPTITITLTSEKSTSTGSTLTLLAPKGLTKRTLLQCLTDCDWRETVDFFLERHGHFPPNTMRKQFPPVRPDFVRAHTVEVMVGGQEGMVILDFDQLTKRCMGMLEIKTREVEEDLEDEEDGATEKDDGASSIGAKSGVDGEVQVIRKHRSLSLRTFKESYQRRRNSMGL</sequence>
<evidence type="ECO:0000313" key="3">
    <source>
        <dbReference type="Proteomes" id="UP000799324"/>
    </source>
</evidence>
<dbReference type="AlphaFoldDB" id="A0A6A6TJL4"/>
<gene>
    <name evidence="2" type="ORF">K491DRAFT_712111</name>
</gene>
<organism evidence="2 3">
    <name type="scientific">Lophiostoma macrostomum CBS 122681</name>
    <dbReference type="NCBI Taxonomy" id="1314788"/>
    <lineage>
        <taxon>Eukaryota</taxon>
        <taxon>Fungi</taxon>
        <taxon>Dikarya</taxon>
        <taxon>Ascomycota</taxon>
        <taxon>Pezizomycotina</taxon>
        <taxon>Dothideomycetes</taxon>
        <taxon>Pleosporomycetidae</taxon>
        <taxon>Pleosporales</taxon>
        <taxon>Lophiostomataceae</taxon>
        <taxon>Lophiostoma</taxon>
    </lineage>
</organism>
<evidence type="ECO:0000313" key="2">
    <source>
        <dbReference type="EMBL" id="KAF2660080.1"/>
    </source>
</evidence>
<feature type="region of interest" description="Disordered" evidence="1">
    <location>
        <begin position="134"/>
        <end position="163"/>
    </location>
</feature>
<accession>A0A6A6TJL4</accession>
<keyword evidence="3" id="KW-1185">Reference proteome</keyword>
<dbReference type="EMBL" id="MU004302">
    <property type="protein sequence ID" value="KAF2660080.1"/>
    <property type="molecule type" value="Genomic_DNA"/>
</dbReference>
<protein>
    <submittedName>
        <fullName evidence="2">Uncharacterized protein</fullName>
    </submittedName>
</protein>
<feature type="compositionally biased region" description="Acidic residues" evidence="1">
    <location>
        <begin position="134"/>
        <end position="143"/>
    </location>
</feature>
<reference evidence="2" key="1">
    <citation type="journal article" date="2020" name="Stud. Mycol.">
        <title>101 Dothideomycetes genomes: a test case for predicting lifestyles and emergence of pathogens.</title>
        <authorList>
            <person name="Haridas S."/>
            <person name="Albert R."/>
            <person name="Binder M."/>
            <person name="Bloem J."/>
            <person name="Labutti K."/>
            <person name="Salamov A."/>
            <person name="Andreopoulos B."/>
            <person name="Baker S."/>
            <person name="Barry K."/>
            <person name="Bills G."/>
            <person name="Bluhm B."/>
            <person name="Cannon C."/>
            <person name="Castanera R."/>
            <person name="Culley D."/>
            <person name="Daum C."/>
            <person name="Ezra D."/>
            <person name="Gonzalez J."/>
            <person name="Henrissat B."/>
            <person name="Kuo A."/>
            <person name="Liang C."/>
            <person name="Lipzen A."/>
            <person name="Lutzoni F."/>
            <person name="Magnuson J."/>
            <person name="Mondo S."/>
            <person name="Nolan M."/>
            <person name="Ohm R."/>
            <person name="Pangilinan J."/>
            <person name="Park H.-J."/>
            <person name="Ramirez L."/>
            <person name="Alfaro M."/>
            <person name="Sun H."/>
            <person name="Tritt A."/>
            <person name="Yoshinaga Y."/>
            <person name="Zwiers L.-H."/>
            <person name="Turgeon B."/>
            <person name="Goodwin S."/>
            <person name="Spatafora J."/>
            <person name="Crous P."/>
            <person name="Grigoriev I."/>
        </authorList>
    </citation>
    <scope>NUCLEOTIDE SEQUENCE</scope>
    <source>
        <strain evidence="2">CBS 122681</strain>
    </source>
</reference>
<proteinExistence type="predicted"/>
<evidence type="ECO:0000256" key="1">
    <source>
        <dbReference type="SAM" id="MobiDB-lite"/>
    </source>
</evidence>
<dbReference type="Proteomes" id="UP000799324">
    <property type="component" value="Unassembled WGS sequence"/>
</dbReference>
<name>A0A6A6TJL4_9PLEO</name>